<comment type="caution">
    <text evidence="3">The sequence shown here is derived from an EMBL/GenBank/DDBJ whole genome shotgun (WGS) entry which is preliminary data.</text>
</comment>
<evidence type="ECO:0000259" key="1">
    <source>
        <dbReference type="Pfam" id="PF22833"/>
    </source>
</evidence>
<dbReference type="InterPro" id="IPR053899">
    <property type="entry name" value="C5orf34-like_2nd"/>
</dbReference>
<dbReference type="PANTHER" id="PTHR34531:SF1">
    <property type="entry name" value="CHROMOSOME 5 OPEN READING FRAME 34"/>
    <property type="match status" value="1"/>
</dbReference>
<name>A0A6A5FDM6_PERFL</name>
<dbReference type="Pfam" id="PF22833">
    <property type="entry name" value="C5orf34_2nd"/>
    <property type="match status" value="1"/>
</dbReference>
<evidence type="ECO:0000259" key="2">
    <source>
        <dbReference type="Pfam" id="PF22834"/>
    </source>
</evidence>
<sequence length="452" mass="49908">MLAPSGEEFSVEFTCSLSQTASRYTDDEKRRDGVPIHHGGPASPVCSVPSVWSYTLWLARQLHASRLWLVPPTPGVLRPLSQKTSQQTETFSSAWTQTCGGPKVVFLRRELGPGGETIVRSEGGRAALMLAPSGEEFSVEFTCSLSQTASRYTDDEKPETVYRSTTVVQHHSVCSVPSVWSYPLWLARQLHASRLWLARQLHASRLPEPEDVPADRDVNPLDISTVERSSRLPEALPLTCSSPHWHRWKVKDVVSDRDLLTELVKVLWWHGVTYRILNGTVPVVEVSPGDGSVLRSNGVLNTYFTHHRPDLPSGRVNEVTHPGTPLPRAPGQLFSVGRRRVRRAKFLTATVNIFCCVHATAAVELDDPGVLHRGQAVAGAPRHAQLPDGAQRVLLENNHLLRNQTGSVRQEAVAADEETPGAVSERCVAEALQRTSRTIRDIDALISDCKEP</sequence>
<reference evidence="3 4" key="1">
    <citation type="submission" date="2019-06" db="EMBL/GenBank/DDBJ databases">
        <title>A chromosome-scale genome assembly of the European perch, Perca fluviatilis.</title>
        <authorList>
            <person name="Roques C."/>
            <person name="Zahm M."/>
            <person name="Cabau C."/>
            <person name="Klopp C."/>
            <person name="Bouchez O."/>
            <person name="Donnadieu C."/>
            <person name="Kuhl H."/>
            <person name="Gislard M."/>
            <person name="Guendouz S."/>
            <person name="Journot L."/>
            <person name="Haffray P."/>
            <person name="Bestin A."/>
            <person name="Morvezen R."/>
            <person name="Feron R."/>
            <person name="Wen M."/>
            <person name="Jouanno E."/>
            <person name="Herpin A."/>
            <person name="Schartl M."/>
            <person name="Postlethwait J."/>
            <person name="Schaerlinger B."/>
            <person name="Chardard D."/>
            <person name="Lecocq T."/>
            <person name="Poncet C."/>
            <person name="Jaffrelo L."/>
            <person name="Lampietro C."/>
            <person name="Guiguen Y."/>
        </authorList>
    </citation>
    <scope>NUCLEOTIDE SEQUENCE [LARGE SCALE GENOMIC DNA]</scope>
    <source>
        <tissue evidence="3">Blood</tissue>
    </source>
</reference>
<dbReference type="InterPro" id="IPR053901">
    <property type="entry name" value="C5orf34-like"/>
</dbReference>
<dbReference type="PANTHER" id="PTHR34531">
    <property type="entry name" value="ZGC:153352"/>
    <property type="match status" value="1"/>
</dbReference>
<dbReference type="AlphaFoldDB" id="A0A6A5FDM6"/>
<keyword evidence="4" id="KW-1185">Reference proteome</keyword>
<protein>
    <submittedName>
        <fullName evidence="3">Uncharacterized protein</fullName>
    </submittedName>
</protein>
<evidence type="ECO:0000313" key="3">
    <source>
        <dbReference type="EMBL" id="KAF1389809.1"/>
    </source>
</evidence>
<accession>A0A6A5FDM6</accession>
<feature type="domain" description="C5orf34-like second" evidence="1">
    <location>
        <begin position="114"/>
        <end position="155"/>
    </location>
</feature>
<dbReference type="InterPro" id="IPR053900">
    <property type="entry name" value="C5orf34-like_dom"/>
</dbReference>
<gene>
    <name evidence="3" type="ORF">PFLUV_G00077400</name>
</gene>
<organism evidence="3 4">
    <name type="scientific">Perca fluviatilis</name>
    <name type="common">European perch</name>
    <dbReference type="NCBI Taxonomy" id="8168"/>
    <lineage>
        <taxon>Eukaryota</taxon>
        <taxon>Metazoa</taxon>
        <taxon>Chordata</taxon>
        <taxon>Craniata</taxon>
        <taxon>Vertebrata</taxon>
        <taxon>Euteleostomi</taxon>
        <taxon>Actinopterygii</taxon>
        <taxon>Neopterygii</taxon>
        <taxon>Teleostei</taxon>
        <taxon>Neoteleostei</taxon>
        <taxon>Acanthomorphata</taxon>
        <taxon>Eupercaria</taxon>
        <taxon>Perciformes</taxon>
        <taxon>Percoidei</taxon>
        <taxon>Percidae</taxon>
        <taxon>Percinae</taxon>
        <taxon>Perca</taxon>
    </lineage>
</organism>
<dbReference type="Pfam" id="PF22834">
    <property type="entry name" value="Polo_box_4"/>
    <property type="match status" value="1"/>
</dbReference>
<dbReference type="EMBL" id="VHII01000006">
    <property type="protein sequence ID" value="KAF1389809.1"/>
    <property type="molecule type" value="Genomic_DNA"/>
</dbReference>
<evidence type="ECO:0000313" key="4">
    <source>
        <dbReference type="Proteomes" id="UP000465112"/>
    </source>
</evidence>
<proteinExistence type="predicted"/>
<feature type="domain" description="C5orf34-like" evidence="2">
    <location>
        <begin position="264"/>
        <end position="338"/>
    </location>
</feature>
<dbReference type="Proteomes" id="UP000465112">
    <property type="component" value="Chromosome 6"/>
</dbReference>